<feature type="compositionally biased region" description="Low complexity" evidence="1">
    <location>
        <begin position="34"/>
        <end position="47"/>
    </location>
</feature>
<feature type="compositionally biased region" description="Low complexity" evidence="1">
    <location>
        <begin position="88"/>
        <end position="147"/>
    </location>
</feature>
<dbReference type="InParanoid" id="A0A2V0NY77"/>
<comment type="caution">
    <text evidence="2">The sequence shown here is derived from an EMBL/GenBank/DDBJ whole genome shotgun (WGS) entry which is preliminary data.</text>
</comment>
<dbReference type="OrthoDB" id="552616at2759"/>
<feature type="compositionally biased region" description="Basic and acidic residues" evidence="1">
    <location>
        <begin position="210"/>
        <end position="226"/>
    </location>
</feature>
<feature type="compositionally biased region" description="Low complexity" evidence="1">
    <location>
        <begin position="406"/>
        <end position="416"/>
    </location>
</feature>
<feature type="compositionally biased region" description="Basic and acidic residues" evidence="1">
    <location>
        <begin position="359"/>
        <end position="369"/>
    </location>
</feature>
<feature type="region of interest" description="Disordered" evidence="1">
    <location>
        <begin position="18"/>
        <end position="369"/>
    </location>
</feature>
<feature type="region of interest" description="Disordered" evidence="1">
    <location>
        <begin position="638"/>
        <end position="663"/>
    </location>
</feature>
<feature type="region of interest" description="Disordered" evidence="1">
    <location>
        <begin position="558"/>
        <end position="617"/>
    </location>
</feature>
<evidence type="ECO:0000256" key="1">
    <source>
        <dbReference type="SAM" id="MobiDB-lite"/>
    </source>
</evidence>
<dbReference type="AlphaFoldDB" id="A0A2V0NY77"/>
<keyword evidence="3" id="KW-1185">Reference proteome</keyword>
<protein>
    <submittedName>
        <fullName evidence="2">Uncharacterized protein</fullName>
    </submittedName>
</protein>
<feature type="compositionally biased region" description="Polar residues" evidence="1">
    <location>
        <begin position="192"/>
        <end position="203"/>
    </location>
</feature>
<feature type="compositionally biased region" description="Basic and acidic residues" evidence="1">
    <location>
        <begin position="326"/>
        <end position="341"/>
    </location>
</feature>
<feature type="compositionally biased region" description="Gly residues" evidence="1">
    <location>
        <begin position="238"/>
        <end position="249"/>
    </location>
</feature>
<feature type="compositionally biased region" description="Low complexity" evidence="1">
    <location>
        <begin position="227"/>
        <end position="237"/>
    </location>
</feature>
<dbReference type="EMBL" id="BDRX01000033">
    <property type="protein sequence ID" value="GBF92584.1"/>
    <property type="molecule type" value="Genomic_DNA"/>
</dbReference>
<sequence length="663" mass="68392">MRRSLSVSARKYGVAGLLTPLPAHGGAGGGAGAGSVATPPSAGPAVALGDGTNRDHTTPPSSGQLGAKPLHGEEHAQPRHAHGENDAQPQEWRPAQQQQQQPQQQHQSQQHQQQPQQQLQQEQQQQQQPQQQPQQQQQMVRPQAGQQTPASGQEPRASPALGPLLLVPSAQHATPAPAQALASPAGATGAPSTQRPKSSSWQQRLAARRAAKEAMREERLQEERGRAAAACGGDSSFAGGGRGETGAGGLAAVPPEAASEALLQPPQPAGEGQDQQWGHSWQEPARGEEQQSPKRPRLLRNTLGAVGGLSETALAADLPPWQHQPEAGKRGEWQVQVDERQPWQQQQQQRWQQQQQQEEVERPGADEQDAWHQQRGEGIFGAGWQQAHDGGRGGGPDHAMSDAGLARPAPAAAAARPPERQRAGLPAQRPVVWRRPGAGEGPAWGGAEGIEACDSEPEGGFGFGGGGGDDGSDVMVTGVRVPPPPPAAAAAAPLGGGGAGGGGAWAQQPARPPAWEPPAGGAPWWSRLPDFVPVEALAGGWDPRNQQPVHIDYKNQFSGAADGGAAGGASYVPPAPRAGRGSGSGGGKKRGKGRSKARAAPAAEEGGGGAGHWSTRADGTRVFVTSGGALTGAAAWRAYKGGSKRSGGGSKKAGGSGRKRGRK</sequence>
<gene>
    <name evidence="2" type="ORF">Rsub_05198</name>
</gene>
<feature type="compositionally biased region" description="Low complexity" evidence="1">
    <location>
        <begin position="168"/>
        <end position="191"/>
    </location>
</feature>
<feature type="compositionally biased region" description="Low complexity" evidence="1">
    <location>
        <begin position="342"/>
        <end position="357"/>
    </location>
</feature>
<proteinExistence type="predicted"/>
<dbReference type="Proteomes" id="UP000247498">
    <property type="component" value="Unassembled WGS sequence"/>
</dbReference>
<accession>A0A2V0NY77</accession>
<evidence type="ECO:0000313" key="2">
    <source>
        <dbReference type="EMBL" id="GBF92584.1"/>
    </source>
</evidence>
<feature type="compositionally biased region" description="Gly residues" evidence="1">
    <location>
        <begin position="438"/>
        <end position="448"/>
    </location>
</feature>
<feature type="region of interest" description="Disordered" evidence="1">
    <location>
        <begin position="383"/>
        <end position="449"/>
    </location>
</feature>
<evidence type="ECO:0000313" key="3">
    <source>
        <dbReference type="Proteomes" id="UP000247498"/>
    </source>
</evidence>
<reference evidence="2 3" key="1">
    <citation type="journal article" date="2018" name="Sci. Rep.">
        <title>Raphidocelis subcapitata (=Pseudokirchneriella subcapitata) provides an insight into genome evolution and environmental adaptations in the Sphaeropleales.</title>
        <authorList>
            <person name="Suzuki S."/>
            <person name="Yamaguchi H."/>
            <person name="Nakajima N."/>
            <person name="Kawachi M."/>
        </authorList>
    </citation>
    <scope>NUCLEOTIDE SEQUENCE [LARGE SCALE GENOMIC DNA]</scope>
    <source>
        <strain evidence="2 3">NIES-35</strain>
    </source>
</reference>
<feature type="compositionally biased region" description="Basic and acidic residues" evidence="1">
    <location>
        <begin position="70"/>
        <end position="85"/>
    </location>
</feature>
<organism evidence="2 3">
    <name type="scientific">Raphidocelis subcapitata</name>
    <dbReference type="NCBI Taxonomy" id="307507"/>
    <lineage>
        <taxon>Eukaryota</taxon>
        <taxon>Viridiplantae</taxon>
        <taxon>Chlorophyta</taxon>
        <taxon>core chlorophytes</taxon>
        <taxon>Chlorophyceae</taxon>
        <taxon>CS clade</taxon>
        <taxon>Sphaeropleales</taxon>
        <taxon>Selenastraceae</taxon>
        <taxon>Raphidocelis</taxon>
    </lineage>
</organism>
<feature type="region of interest" description="Disordered" evidence="1">
    <location>
        <begin position="495"/>
        <end position="520"/>
    </location>
</feature>
<feature type="compositionally biased region" description="Basic residues" evidence="1">
    <location>
        <begin position="587"/>
        <end position="597"/>
    </location>
</feature>
<feature type="compositionally biased region" description="Gly residues" evidence="1">
    <location>
        <begin position="644"/>
        <end position="656"/>
    </location>
</feature>
<name>A0A2V0NY77_9CHLO</name>
<feature type="compositionally biased region" description="Gly residues" evidence="1">
    <location>
        <begin position="495"/>
        <end position="504"/>
    </location>
</feature>